<dbReference type="SUPFAM" id="SSF102588">
    <property type="entry name" value="LmbE-like"/>
    <property type="match status" value="1"/>
</dbReference>
<dbReference type="AlphaFoldDB" id="A0A9Y2JZP3"/>
<dbReference type="InterPro" id="IPR024078">
    <property type="entry name" value="LmbE-like_dom_sf"/>
</dbReference>
<protein>
    <submittedName>
        <fullName evidence="2">PIG-L deacetylase family protein</fullName>
    </submittedName>
</protein>
<reference evidence="2 3" key="1">
    <citation type="submission" date="2023-06" db="EMBL/GenBank/DDBJ databases">
        <authorList>
            <person name="Oyuntsetseg B."/>
            <person name="Kim S.B."/>
        </authorList>
    </citation>
    <scope>NUCLEOTIDE SEQUENCE [LARGE SCALE GENOMIC DNA]</scope>
    <source>
        <strain evidence="2 3">4-36</strain>
    </source>
</reference>
<sequence>MTGGTALPRLERVLAVVAHPDDESFGLGALLDTFARGGANVSVLCFTHGEASTLHGRPGELAVVRAAELTSAAEVLGVSSTTLLDHPDSGLASVAVADLVTDIADAAARAGPTQLITFDLGGVTGHPDHIRATEAALGAATALGIPVLGWAVPEGVATRLNTEFGTAFAGRRPDEIDWTVPVDRTRQQKAIAAHASQSADNPVLRRRLRLLGDTEYLRRLG</sequence>
<dbReference type="Gene3D" id="3.40.50.10320">
    <property type="entry name" value="LmbE-like"/>
    <property type="match status" value="1"/>
</dbReference>
<dbReference type="InterPro" id="IPR003737">
    <property type="entry name" value="GlcNAc_PI_deacetylase-related"/>
</dbReference>
<evidence type="ECO:0000313" key="3">
    <source>
        <dbReference type="Proteomes" id="UP001239397"/>
    </source>
</evidence>
<evidence type="ECO:0000256" key="1">
    <source>
        <dbReference type="ARBA" id="ARBA00022833"/>
    </source>
</evidence>
<dbReference type="KEGG" id="amog:QRX60_23185"/>
<evidence type="ECO:0000313" key="2">
    <source>
        <dbReference type="EMBL" id="WIY06609.1"/>
    </source>
</evidence>
<dbReference type="GO" id="GO:0016811">
    <property type="term" value="F:hydrolase activity, acting on carbon-nitrogen (but not peptide) bonds, in linear amides"/>
    <property type="evidence" value="ECO:0007669"/>
    <property type="project" value="TreeGrafter"/>
</dbReference>
<dbReference type="PANTHER" id="PTHR12993">
    <property type="entry name" value="N-ACETYLGLUCOSAMINYL-PHOSPHATIDYLINOSITOL DE-N-ACETYLASE-RELATED"/>
    <property type="match status" value="1"/>
</dbReference>
<dbReference type="Pfam" id="PF02585">
    <property type="entry name" value="PIG-L"/>
    <property type="match status" value="1"/>
</dbReference>
<dbReference type="GO" id="GO:0016137">
    <property type="term" value="P:glycoside metabolic process"/>
    <property type="evidence" value="ECO:0007669"/>
    <property type="project" value="UniProtKB-ARBA"/>
</dbReference>
<proteinExistence type="predicted"/>
<name>A0A9Y2JZP3_9PSEU</name>
<keyword evidence="1" id="KW-0862">Zinc</keyword>
<dbReference type="Proteomes" id="UP001239397">
    <property type="component" value="Chromosome"/>
</dbReference>
<dbReference type="EMBL" id="CP127295">
    <property type="protein sequence ID" value="WIY06609.1"/>
    <property type="molecule type" value="Genomic_DNA"/>
</dbReference>
<dbReference type="RefSeq" id="WP_286002868.1">
    <property type="nucleotide sequence ID" value="NZ_CP127295.1"/>
</dbReference>
<dbReference type="PANTHER" id="PTHR12993:SF11">
    <property type="entry name" value="N-ACETYLGLUCOSAMINYL-PHOSPHATIDYLINOSITOL DE-N-ACETYLASE"/>
    <property type="match status" value="1"/>
</dbReference>
<keyword evidence="3" id="KW-1185">Reference proteome</keyword>
<organism evidence="2 3">
    <name type="scientific">Amycolatopsis mongoliensis</name>
    <dbReference type="NCBI Taxonomy" id="715475"/>
    <lineage>
        <taxon>Bacteria</taxon>
        <taxon>Bacillati</taxon>
        <taxon>Actinomycetota</taxon>
        <taxon>Actinomycetes</taxon>
        <taxon>Pseudonocardiales</taxon>
        <taxon>Pseudonocardiaceae</taxon>
        <taxon>Amycolatopsis</taxon>
    </lineage>
</organism>
<gene>
    <name evidence="2" type="ORF">QRX60_23185</name>
</gene>
<accession>A0A9Y2JZP3</accession>